<dbReference type="eggNOG" id="COG3203">
    <property type="taxonomic scope" value="Bacteria"/>
</dbReference>
<evidence type="ECO:0000313" key="3">
    <source>
        <dbReference type="Proteomes" id="UP000009011"/>
    </source>
</evidence>
<dbReference type="Gene3D" id="2.40.160.10">
    <property type="entry name" value="Porin"/>
    <property type="match status" value="1"/>
</dbReference>
<feature type="chain" id="PRO_5003706930" evidence="1">
    <location>
        <begin position="22"/>
        <end position="354"/>
    </location>
</feature>
<dbReference type="InterPro" id="IPR023614">
    <property type="entry name" value="Porin_dom_sf"/>
</dbReference>
<accession>I6Z7N6</accession>
<dbReference type="KEGG" id="mro:MROS_1943"/>
<keyword evidence="1" id="KW-0732">Signal</keyword>
<dbReference type="SUPFAM" id="SSF56935">
    <property type="entry name" value="Porins"/>
    <property type="match status" value="1"/>
</dbReference>
<protein>
    <submittedName>
        <fullName evidence="2">Putative signal peptide protein</fullName>
    </submittedName>
</protein>
<dbReference type="HOGENOM" id="CLU_041653_0_0_10"/>
<evidence type="ECO:0000256" key="1">
    <source>
        <dbReference type="SAM" id="SignalP"/>
    </source>
</evidence>
<dbReference type="AlphaFoldDB" id="I6Z7N6"/>
<dbReference type="OrthoDB" id="9768080at2"/>
<reference evidence="2 3" key="1">
    <citation type="journal article" date="2013" name="PLoS ONE">
        <title>Genomic analysis of Melioribacter roseus, facultatively anaerobic organotrophic bacterium representing a novel deep lineage within Bacteriodetes/Chlorobi group.</title>
        <authorList>
            <person name="Kadnikov V.V."/>
            <person name="Mardanov A.V."/>
            <person name="Podosokorskaya O.A."/>
            <person name="Gavrilov S.N."/>
            <person name="Kublanov I.V."/>
            <person name="Beletsky A.V."/>
            <person name="Bonch-Osmolovskaya E.A."/>
            <person name="Ravin N.V."/>
        </authorList>
    </citation>
    <scope>NUCLEOTIDE SEQUENCE [LARGE SCALE GENOMIC DNA]</scope>
    <source>
        <strain evidence="3">JCM 17771 / P3M-2</strain>
    </source>
</reference>
<feature type="signal peptide" evidence="1">
    <location>
        <begin position="1"/>
        <end position="21"/>
    </location>
</feature>
<keyword evidence="3" id="KW-1185">Reference proteome</keyword>
<dbReference type="Proteomes" id="UP000009011">
    <property type="component" value="Chromosome"/>
</dbReference>
<proteinExistence type="predicted"/>
<gene>
    <name evidence="2" type="ordered locus">MROS_1943</name>
</gene>
<dbReference type="RefSeq" id="WP_014856607.1">
    <property type="nucleotide sequence ID" value="NC_018178.1"/>
</dbReference>
<sequence length="354" mass="40746">MRFYFSLLLFFAFGLTSVAQTDEFFESKATIGGYGELHYNYSKTENSKASKTLDFHRFVTFLSYNFNEKWSFKSEVELEHNFVQNGQGELELEQAYVEYRHADWFGFQAGVILPSVGLINEYHEPPLFFGVERPDYHNKIIPTTWFGNGISFFGNYKSFDYKLTIMEGLDSDKFSETNAIRSGRLKGYKADAEDLLYNLRVDYLGFNGLKVGGSYTYNNASGDTSQNAISIYEVHAAYRMNNLYIVFEYGNIDYEKYNLRKSNGFYLDLGYDISGLLNWKTKVIPFVRYSDYNTAASTITGGDSEKANHYSYWMVGCSVKPIDKVVFKIDYGMRTKELGSQETTLFNLGVGYMF</sequence>
<evidence type="ECO:0000313" key="2">
    <source>
        <dbReference type="EMBL" id="AFN75175.1"/>
    </source>
</evidence>
<name>I6Z7N6_MELRP</name>
<organism evidence="2 3">
    <name type="scientific">Melioribacter roseus (strain DSM 23840 / JCM 17771 / VKM B-2668 / P3M-2)</name>
    <dbReference type="NCBI Taxonomy" id="1191523"/>
    <lineage>
        <taxon>Bacteria</taxon>
        <taxon>Pseudomonadati</taxon>
        <taxon>Ignavibacteriota</taxon>
        <taxon>Ignavibacteria</taxon>
        <taxon>Ignavibacteriales</taxon>
        <taxon>Melioribacteraceae</taxon>
        <taxon>Melioribacter</taxon>
    </lineage>
</organism>
<dbReference type="STRING" id="1191523.MROS_1943"/>
<dbReference type="EMBL" id="CP003557">
    <property type="protein sequence ID" value="AFN75175.1"/>
    <property type="molecule type" value="Genomic_DNA"/>
</dbReference>